<keyword evidence="1" id="KW-0472">Membrane</keyword>
<evidence type="ECO:0000256" key="1">
    <source>
        <dbReference type="SAM" id="Phobius"/>
    </source>
</evidence>
<dbReference type="EMBL" id="LT966316">
    <property type="protein sequence ID" value="SOU91935.1"/>
    <property type="molecule type" value="Genomic_DNA"/>
</dbReference>
<proteinExistence type="predicted"/>
<dbReference type="RefSeq" id="WP_268870830.1">
    <property type="nucleotide sequence ID" value="NZ_JPGK01000003.1"/>
</dbReference>
<organism evidence="2">
    <name type="scientific">Leptospirillum ferriphilum</name>
    <dbReference type="NCBI Taxonomy" id="178606"/>
    <lineage>
        <taxon>Bacteria</taxon>
        <taxon>Pseudomonadati</taxon>
        <taxon>Nitrospirota</taxon>
        <taxon>Nitrospiria</taxon>
        <taxon>Nitrospirales</taxon>
        <taxon>Nitrospiraceae</taxon>
        <taxon>Leptospirillum</taxon>
    </lineage>
</organism>
<keyword evidence="1" id="KW-1133">Transmembrane helix</keyword>
<name>A0A2I2MDZ2_9BACT</name>
<feature type="transmembrane region" description="Helical" evidence="1">
    <location>
        <begin position="21"/>
        <end position="40"/>
    </location>
</feature>
<evidence type="ECO:0000313" key="2">
    <source>
        <dbReference type="EMBL" id="SOU91935.1"/>
    </source>
</evidence>
<accession>A0A2I2MDZ2</accession>
<protein>
    <submittedName>
        <fullName evidence="2">Uncharacterized protein</fullName>
    </submittedName>
</protein>
<dbReference type="AlphaFoldDB" id="A0A2I2MDZ2"/>
<sequence length="43" mass="4795">MSVMCSKDSCKARTGMCGHEKGMMVMMLVVLAGAAGHWMFHWF</sequence>
<gene>
    <name evidence="2" type="ORF">LFTS_00555</name>
</gene>
<keyword evidence="1" id="KW-0812">Transmembrane</keyword>
<reference evidence="2" key="1">
    <citation type="submission" date="2017-12" db="EMBL/GenBank/DDBJ databases">
        <authorList>
            <consortium name="SysMetEx"/>
        </authorList>
    </citation>
    <scope>NUCLEOTIDE SEQUENCE</scope>
    <source>
        <strain evidence="2">Pb_238</strain>
    </source>
</reference>